<dbReference type="EMBL" id="JACHHZ010000002">
    <property type="protein sequence ID" value="MBB6092755.1"/>
    <property type="molecule type" value="Genomic_DNA"/>
</dbReference>
<keyword evidence="5" id="KW-0460">Magnesium</keyword>
<evidence type="ECO:0000256" key="2">
    <source>
        <dbReference type="ARBA" id="ARBA00022598"/>
    </source>
</evidence>
<dbReference type="GO" id="GO:0006542">
    <property type="term" value="P:glutamine biosynthetic process"/>
    <property type="evidence" value="ECO:0007669"/>
    <property type="project" value="InterPro"/>
</dbReference>
<dbReference type="GO" id="GO:0004356">
    <property type="term" value="F:glutamine synthetase activity"/>
    <property type="evidence" value="ECO:0007669"/>
    <property type="project" value="UniProtKB-EC"/>
</dbReference>
<dbReference type="PROSITE" id="PS51986">
    <property type="entry name" value="GS_BETA_GRASP"/>
    <property type="match status" value="1"/>
</dbReference>
<evidence type="ECO:0000256" key="3">
    <source>
        <dbReference type="ARBA" id="ARBA00022741"/>
    </source>
</evidence>
<evidence type="ECO:0000259" key="8">
    <source>
        <dbReference type="PROSITE" id="PS51986"/>
    </source>
</evidence>
<reference evidence="10 11" key="1">
    <citation type="submission" date="2020-08" db="EMBL/GenBank/DDBJ databases">
        <title>Genomic Encyclopedia of Type Strains, Phase IV (KMG-IV): sequencing the most valuable type-strain genomes for metagenomic binning, comparative biology and taxonomic classification.</title>
        <authorList>
            <person name="Goeker M."/>
        </authorList>
    </citation>
    <scope>NUCLEOTIDE SEQUENCE [LARGE SCALE GENOMIC DNA]</scope>
    <source>
        <strain evidence="10 11">DSM 26723</strain>
    </source>
</reference>
<dbReference type="Gene3D" id="3.30.590.10">
    <property type="entry name" value="Glutamine synthetase/guanido kinase, catalytic domain"/>
    <property type="match status" value="1"/>
</dbReference>
<keyword evidence="3" id="KW-0547">Nucleotide-binding</keyword>
<evidence type="ECO:0000256" key="7">
    <source>
        <dbReference type="RuleBase" id="RU000384"/>
    </source>
</evidence>
<dbReference type="RefSeq" id="WP_184330537.1">
    <property type="nucleotide sequence ID" value="NZ_JACHHZ010000002.1"/>
</dbReference>
<organism evidence="10 11">
    <name type="scientific">Povalibacter uvarum</name>
    <dbReference type="NCBI Taxonomy" id="732238"/>
    <lineage>
        <taxon>Bacteria</taxon>
        <taxon>Pseudomonadati</taxon>
        <taxon>Pseudomonadota</taxon>
        <taxon>Gammaproteobacteria</taxon>
        <taxon>Steroidobacterales</taxon>
        <taxon>Steroidobacteraceae</taxon>
        <taxon>Povalibacter</taxon>
    </lineage>
</organism>
<proteinExistence type="inferred from homology"/>
<dbReference type="NCBIfam" id="TIGR03105">
    <property type="entry name" value="gln_synth_III"/>
    <property type="match status" value="1"/>
</dbReference>
<evidence type="ECO:0000256" key="6">
    <source>
        <dbReference type="PROSITE-ProRule" id="PRU01330"/>
    </source>
</evidence>
<keyword evidence="2 10" id="KW-0436">Ligase</keyword>
<evidence type="ECO:0000256" key="4">
    <source>
        <dbReference type="ARBA" id="ARBA00022840"/>
    </source>
</evidence>
<dbReference type="GO" id="GO:0005524">
    <property type="term" value="F:ATP binding"/>
    <property type="evidence" value="ECO:0007669"/>
    <property type="project" value="UniProtKB-KW"/>
</dbReference>
<dbReference type="Gene3D" id="3.10.20.70">
    <property type="entry name" value="Glutamine synthetase, N-terminal domain"/>
    <property type="match status" value="1"/>
</dbReference>
<protein>
    <submittedName>
        <fullName evidence="10">Glutamine synthetase</fullName>
        <ecNumber evidence="10">6.3.1.2</ecNumber>
    </submittedName>
</protein>
<dbReference type="PANTHER" id="PTHR43785:SF14">
    <property type="entry name" value="GLUTAMINE SYNTHETASE"/>
    <property type="match status" value="1"/>
</dbReference>
<comment type="caution">
    <text evidence="10">The sequence shown here is derived from an EMBL/GenBank/DDBJ whole genome shotgun (WGS) entry which is preliminary data.</text>
</comment>
<accession>A0A841HL80</accession>
<sequence length="444" mass="48450">MNTAAAKEFLRKNDIRFVLAQFVDIHGAAKAKAVPVEHLDMVLTDGAGFAGFALWGFGMGPHGPDYMAVGDPETLSVIPWMPGYARMVCNGTVKGEPYPYCSRVALKRQLDKLAARGMTLYTGIEPEFMLLARSPEGKLGPFDATDGLEKPCYDYKGLSRATHFLDQMVSSLRAVGIDVYQIDHEDANGQFEVNFTYADALKSADNFTFVKMAASEIARQHGMIASFMPKPFSNRTGSGAHFHVSIGDAKTKNLFHDASDGNGLSLSKMGYHFTAGILHHARALAAICAPTVNSYKRLVVGRALSGATWAPAYIAYGDNNRTACVRIPGGRLEFRLPDAGCNPYLVSAALLAAGLDGVDRKLDPGKPNNRNLYEYSPAQLADDGIGLLPQNLLEAINALESDEVVCGALGSELSKEFITLKRMEWIEYARHVSDWETGRYLEFF</sequence>
<dbReference type="SUPFAM" id="SSF54368">
    <property type="entry name" value="Glutamine synthetase, N-terminal domain"/>
    <property type="match status" value="1"/>
</dbReference>
<dbReference type="InterPro" id="IPR008147">
    <property type="entry name" value="Gln_synt_N"/>
</dbReference>
<dbReference type="PROSITE" id="PS51987">
    <property type="entry name" value="GS_CATALYTIC"/>
    <property type="match status" value="1"/>
</dbReference>
<dbReference type="PANTHER" id="PTHR43785">
    <property type="entry name" value="GAMMA-GLUTAMYLPUTRESCINE SYNTHETASE"/>
    <property type="match status" value="1"/>
</dbReference>
<dbReference type="InterPro" id="IPR014746">
    <property type="entry name" value="Gln_synth/guanido_kin_cat_dom"/>
</dbReference>
<name>A0A841HL80_9GAMM</name>
<dbReference type="Pfam" id="PF00120">
    <property type="entry name" value="Gln-synt_C"/>
    <property type="match status" value="1"/>
</dbReference>
<gene>
    <name evidence="10" type="ORF">HNQ60_001633</name>
</gene>
<feature type="domain" description="GS beta-grasp" evidence="8">
    <location>
        <begin position="13"/>
        <end position="97"/>
    </location>
</feature>
<dbReference type="AlphaFoldDB" id="A0A841HL80"/>
<dbReference type="EC" id="6.3.1.2" evidence="10"/>
<comment type="similarity">
    <text evidence="6 7">Belongs to the glutamine synthetase family.</text>
</comment>
<keyword evidence="11" id="KW-1185">Reference proteome</keyword>
<evidence type="ECO:0000313" key="11">
    <source>
        <dbReference type="Proteomes" id="UP000588068"/>
    </source>
</evidence>
<dbReference type="InterPro" id="IPR008146">
    <property type="entry name" value="Gln_synth_cat_dom"/>
</dbReference>
<feature type="domain" description="GS catalytic" evidence="9">
    <location>
        <begin position="102"/>
        <end position="444"/>
    </location>
</feature>
<dbReference type="PROSITE" id="PS00181">
    <property type="entry name" value="GLNA_ATP"/>
    <property type="match status" value="1"/>
</dbReference>
<dbReference type="InterPro" id="IPR036651">
    <property type="entry name" value="Gln_synt_N_sf"/>
</dbReference>
<keyword evidence="4" id="KW-0067">ATP-binding</keyword>
<dbReference type="InterPro" id="IPR027303">
    <property type="entry name" value="Gln_synth_gly_rich_site"/>
</dbReference>
<dbReference type="Proteomes" id="UP000588068">
    <property type="component" value="Unassembled WGS sequence"/>
</dbReference>
<dbReference type="SUPFAM" id="SSF55931">
    <property type="entry name" value="Glutamine synthetase/guanido kinase"/>
    <property type="match status" value="1"/>
</dbReference>
<comment type="cofactor">
    <cofactor evidence="1">
        <name>Mg(2+)</name>
        <dbReference type="ChEBI" id="CHEBI:18420"/>
    </cofactor>
</comment>
<dbReference type="InterPro" id="IPR017536">
    <property type="entry name" value="Glutamine_synthetase_typeIII"/>
</dbReference>
<evidence type="ECO:0000256" key="1">
    <source>
        <dbReference type="ARBA" id="ARBA00001946"/>
    </source>
</evidence>
<evidence type="ECO:0000259" key="9">
    <source>
        <dbReference type="PROSITE" id="PS51987"/>
    </source>
</evidence>
<dbReference type="SMART" id="SM01230">
    <property type="entry name" value="Gln-synt_C"/>
    <property type="match status" value="1"/>
</dbReference>
<evidence type="ECO:0000313" key="10">
    <source>
        <dbReference type="EMBL" id="MBB6092755.1"/>
    </source>
</evidence>
<evidence type="ECO:0000256" key="5">
    <source>
        <dbReference type="ARBA" id="ARBA00022842"/>
    </source>
</evidence>